<dbReference type="EMBL" id="PP911589">
    <property type="protein sequence ID" value="XCA47465.1"/>
    <property type="molecule type" value="Genomic_DNA"/>
</dbReference>
<reference evidence="1" key="1">
    <citation type="submission" date="2024-06" db="EMBL/GenBank/DDBJ databases">
        <title>Evidence of context-dependent and transient costs of resisting viral infection in isolates of the marine microalga Micromonas sp. (class Mamiellophyceae).</title>
        <authorList>
            <person name="Bedi de Silva A."/>
            <person name="Schvarcz C.R."/>
            <person name="Steward G.R."/>
            <person name="Edwards K.F."/>
        </authorList>
    </citation>
    <scope>NUCLEOTIDE SEQUENCE</scope>
    <source>
        <strain evidence="1">McV-KB2</strain>
    </source>
</reference>
<sequence length="84" mass="9717">MSFASKFDPKNKDHVLWLQKVDDAMVEIMTNNKKMDMVQMVNDNPFKAKIKNPLDWADAHFQLALKYSQAVLRGTAFIPESFVK</sequence>
<protein>
    <submittedName>
        <fullName evidence="1">Uncharacterized protein</fullName>
    </submittedName>
</protein>
<organism evidence="1">
    <name type="scientific">Micromonas commoda virus</name>
    <dbReference type="NCBI Taxonomy" id="3057169"/>
    <lineage>
        <taxon>Viruses</taxon>
        <taxon>Varidnaviria</taxon>
        <taxon>Bamfordvirae</taxon>
        <taxon>Nucleocytoviricota</taxon>
        <taxon>Megaviricetes</taxon>
        <taxon>Algavirales</taxon>
        <taxon>Phycodnaviridae</taxon>
    </lineage>
</organism>
<accession>A0AAU7YNV3</accession>
<name>A0AAU7YNV3_9PHYC</name>
<evidence type="ECO:0000313" key="1">
    <source>
        <dbReference type="EMBL" id="XCA47465.1"/>
    </source>
</evidence>
<proteinExistence type="predicted"/>